<dbReference type="RefSeq" id="WP_175083227.1">
    <property type="nucleotide sequence ID" value="NZ_JAKUMG010000016.1"/>
</dbReference>
<dbReference type="Proteomes" id="UP001156974">
    <property type="component" value="Unassembled WGS sequence"/>
</dbReference>
<protein>
    <submittedName>
        <fullName evidence="2">TraB/GumN family protein</fullName>
    </submittedName>
</protein>
<feature type="signal peptide" evidence="1">
    <location>
        <begin position="1"/>
        <end position="25"/>
    </location>
</feature>
<organism evidence="2 3">
    <name type="scientific">Pseudoalteromonas shioyasakiensis</name>
    <dbReference type="NCBI Taxonomy" id="1190813"/>
    <lineage>
        <taxon>Bacteria</taxon>
        <taxon>Pseudomonadati</taxon>
        <taxon>Pseudomonadota</taxon>
        <taxon>Gammaproteobacteria</taxon>
        <taxon>Alteromonadales</taxon>
        <taxon>Pseudoalteromonadaceae</taxon>
        <taxon>Pseudoalteromonas</taxon>
    </lineage>
</organism>
<evidence type="ECO:0000313" key="3">
    <source>
        <dbReference type="Proteomes" id="UP001156974"/>
    </source>
</evidence>
<dbReference type="InterPro" id="IPR002816">
    <property type="entry name" value="TraB/PrgY/GumN_fam"/>
</dbReference>
<name>A0ABT6U658_9GAMM</name>
<dbReference type="EMBL" id="JAKUMG010000016">
    <property type="protein sequence ID" value="MDI4671136.1"/>
    <property type="molecule type" value="Genomic_DNA"/>
</dbReference>
<proteinExistence type="predicted"/>
<accession>A0ABT6U658</accession>
<evidence type="ECO:0000256" key="1">
    <source>
        <dbReference type="SAM" id="SignalP"/>
    </source>
</evidence>
<dbReference type="InterPro" id="IPR047111">
    <property type="entry name" value="YbaP-like"/>
</dbReference>
<reference evidence="2 3" key="1">
    <citation type="submission" date="2022-02" db="EMBL/GenBank/DDBJ databases">
        <title>Genome analysis of Beneficial Microorganisms for Coral consortium from Pocillopora damicornis.</title>
        <authorList>
            <person name="Rosado P.M."/>
            <person name="Cardoso P.M."/>
            <person name="Rosado J.G."/>
            <person name="Schultz J."/>
            <person name="Rocha U."/>
            <person name="Costa T.K."/>
            <person name="Peixoto R.S."/>
        </authorList>
    </citation>
    <scope>NUCLEOTIDE SEQUENCE [LARGE SCALE GENOMIC DNA]</scope>
    <source>
        <strain evidence="2 3">BMC5</strain>
    </source>
</reference>
<comment type="caution">
    <text evidence="2">The sequence shown here is derived from an EMBL/GenBank/DDBJ whole genome shotgun (WGS) entry which is preliminary data.</text>
</comment>
<dbReference type="PANTHER" id="PTHR40590">
    <property type="entry name" value="CYTOPLASMIC PROTEIN-RELATED"/>
    <property type="match status" value="1"/>
</dbReference>
<feature type="chain" id="PRO_5046076483" evidence="1">
    <location>
        <begin position="26"/>
        <end position="296"/>
    </location>
</feature>
<dbReference type="CDD" id="cd14789">
    <property type="entry name" value="Tiki"/>
    <property type="match status" value="1"/>
</dbReference>
<dbReference type="PANTHER" id="PTHR40590:SF1">
    <property type="entry name" value="CYTOPLASMIC PROTEIN"/>
    <property type="match status" value="1"/>
</dbReference>
<sequence>MKQLTQLLLSTIAASCLLTTSICNAKSAVWQVSKGDEFIYIAGSIHVLPPKELPLPAEFNQAYKQADTLVIEADMPAPSNSSAQLTMLKALSYQTGETLSSKLSATVKKQLEAQLTQYDMQLSELDSFRPFMVSLLMMSLELQKQQLFGEGVDSYLAKRAKQDSKELAFLETLAFQLHLFKQLGSQDEDAFIQSQLAQVSSYQALYSAMLDAWRNGDMHAMNELTIMPLKQHDPLTYQILIKQRNLNWLNHIEDYFTDQQKELVLVGAAHLAGEDSLLALLESKGYVIAQLSADEE</sequence>
<dbReference type="Pfam" id="PF01963">
    <property type="entry name" value="TraB_PrgY_gumN"/>
    <property type="match status" value="1"/>
</dbReference>
<keyword evidence="1" id="KW-0732">Signal</keyword>
<dbReference type="PROSITE" id="PS51257">
    <property type="entry name" value="PROKAR_LIPOPROTEIN"/>
    <property type="match status" value="1"/>
</dbReference>
<gene>
    <name evidence="2" type="ORF">MKZ47_18885</name>
</gene>
<keyword evidence="3" id="KW-1185">Reference proteome</keyword>
<evidence type="ECO:0000313" key="2">
    <source>
        <dbReference type="EMBL" id="MDI4671136.1"/>
    </source>
</evidence>